<keyword evidence="1" id="KW-0472">Membrane</keyword>
<feature type="transmembrane region" description="Helical" evidence="1">
    <location>
        <begin position="286"/>
        <end position="308"/>
    </location>
</feature>
<name>A0A1G5SHC8_9PROT</name>
<feature type="transmembrane region" description="Helical" evidence="1">
    <location>
        <begin position="97"/>
        <end position="118"/>
    </location>
</feature>
<dbReference type="PROSITE" id="PS51257">
    <property type="entry name" value="PROKAR_LIPOPROTEIN"/>
    <property type="match status" value="1"/>
</dbReference>
<feature type="transmembrane region" description="Helical" evidence="1">
    <location>
        <begin position="224"/>
        <end position="242"/>
    </location>
</feature>
<feature type="transmembrane region" description="Helical" evidence="1">
    <location>
        <begin position="347"/>
        <end position="372"/>
    </location>
</feature>
<dbReference type="Pfam" id="PF05940">
    <property type="entry name" value="NnrS"/>
    <property type="match status" value="1"/>
</dbReference>
<dbReference type="STRING" id="51642.NSMM_410024"/>
<feature type="transmembrane region" description="Helical" evidence="1">
    <location>
        <begin position="201"/>
        <end position="218"/>
    </location>
</feature>
<feature type="transmembrane region" description="Helical" evidence="1">
    <location>
        <begin position="130"/>
        <end position="153"/>
    </location>
</feature>
<protein>
    <submittedName>
        <fullName evidence="2">NnrS family protein</fullName>
    </submittedName>
</protein>
<reference evidence="2 3" key="1">
    <citation type="submission" date="2016-10" db="EMBL/GenBank/DDBJ databases">
        <authorList>
            <person name="de Groot N.N."/>
        </authorList>
    </citation>
    <scope>NUCLEOTIDE SEQUENCE [LARGE SCALE GENOMIC DNA]</scope>
    <source>
        <strain evidence="2">1</strain>
    </source>
</reference>
<accession>A0A1G5SHC8</accession>
<evidence type="ECO:0000256" key="1">
    <source>
        <dbReference type="SAM" id="Phobius"/>
    </source>
</evidence>
<feature type="transmembrane region" description="Helical" evidence="1">
    <location>
        <begin position="254"/>
        <end position="274"/>
    </location>
</feature>
<keyword evidence="1" id="KW-0812">Transmembrane</keyword>
<organism evidence="2 3">
    <name type="scientific">Nitrosomonas mobilis</name>
    <dbReference type="NCBI Taxonomy" id="51642"/>
    <lineage>
        <taxon>Bacteria</taxon>
        <taxon>Pseudomonadati</taxon>
        <taxon>Pseudomonadota</taxon>
        <taxon>Betaproteobacteria</taxon>
        <taxon>Nitrosomonadales</taxon>
        <taxon>Nitrosomonadaceae</taxon>
        <taxon>Nitrosomonas</taxon>
    </lineage>
</organism>
<dbReference type="OrthoDB" id="9770040at2"/>
<dbReference type="Proteomes" id="UP000198729">
    <property type="component" value="Unassembled WGS sequence"/>
</dbReference>
<feature type="transmembrane region" description="Helical" evidence="1">
    <location>
        <begin position="20"/>
        <end position="48"/>
    </location>
</feature>
<dbReference type="RefSeq" id="WP_090286387.1">
    <property type="nucleotide sequence ID" value="NZ_FMWO01000049.1"/>
</dbReference>
<keyword evidence="3" id="KW-1185">Reference proteome</keyword>
<sequence>MRDDHPFCWQQKIHAHQWFFIAACVYALLIIPMTVFARAGFAPVILAVPAMHAYEMLFGYALALIAGYLLGPMPAWHLLLLLGLWLVARVSTLTGDWGWLSLASNSGFAMLLAWRLLPRLWVAKKWRNRLLAPLLGLICAAAIVTGLTGQISAFEWSRHLLDESVQLFALLMLFMGGRMLAPAAAGEFYRQGMELEARVQPHIEGWLIVMVLASVVLSPVIAPVAGMMLIVAGMLAGIRLLRWQLWHCLARPDLICLGLGYAWLALGLILLGWVKLSGEKEYFSAVVHAITIGALGTLSTNVIVRVTLLHVKQYPSHIRLILTITMLMSLAAIGRISADFFGYRDDWLILAACAWSAGFLLVLYILISCIGARASLSR</sequence>
<evidence type="ECO:0000313" key="2">
    <source>
        <dbReference type="EMBL" id="SCZ85789.1"/>
    </source>
</evidence>
<dbReference type="AlphaFoldDB" id="A0A1G5SHC8"/>
<proteinExistence type="predicted"/>
<dbReference type="InterPro" id="IPR010266">
    <property type="entry name" value="NnrS"/>
</dbReference>
<keyword evidence="1" id="KW-1133">Transmembrane helix</keyword>
<gene>
    <name evidence="2" type="ORF">NSMM_410024</name>
</gene>
<evidence type="ECO:0000313" key="3">
    <source>
        <dbReference type="Proteomes" id="UP000198729"/>
    </source>
</evidence>
<feature type="transmembrane region" description="Helical" evidence="1">
    <location>
        <begin position="60"/>
        <end position="85"/>
    </location>
</feature>
<feature type="transmembrane region" description="Helical" evidence="1">
    <location>
        <begin position="320"/>
        <end position="341"/>
    </location>
</feature>
<feature type="transmembrane region" description="Helical" evidence="1">
    <location>
        <begin position="165"/>
        <end position="189"/>
    </location>
</feature>
<dbReference type="EMBL" id="FMWO01000049">
    <property type="protein sequence ID" value="SCZ85789.1"/>
    <property type="molecule type" value="Genomic_DNA"/>
</dbReference>